<evidence type="ECO:0000313" key="7">
    <source>
        <dbReference type="Proteomes" id="UP001228113"/>
    </source>
</evidence>
<dbReference type="PANTHER" id="PTHR30111">
    <property type="entry name" value="33 KDA CHAPERONIN"/>
    <property type="match status" value="1"/>
</dbReference>
<dbReference type="KEGG" id="msea:METESE_03670"/>
<dbReference type="RefSeq" id="WP_243330828.1">
    <property type="nucleotide sequence ID" value="NZ_AP027081.1"/>
</dbReference>
<dbReference type="AlphaFoldDB" id="A0AA48KAT9"/>
<name>A0AA48KAT9_9BACT</name>
<keyword evidence="7" id="KW-1185">Reference proteome</keyword>
<protein>
    <submittedName>
        <fullName evidence="6">33 kDa chaperonin</fullName>
    </submittedName>
</protein>
<evidence type="ECO:0000256" key="2">
    <source>
        <dbReference type="ARBA" id="ARBA00022833"/>
    </source>
</evidence>
<dbReference type="EMBL" id="AP027081">
    <property type="protein sequence ID" value="BDU75409.1"/>
    <property type="molecule type" value="Genomic_DNA"/>
</dbReference>
<dbReference type="Gene3D" id="3.90.1280.10">
    <property type="entry name" value="HSP33 redox switch-like"/>
    <property type="match status" value="1"/>
</dbReference>
<evidence type="ECO:0000256" key="1">
    <source>
        <dbReference type="ARBA" id="ARBA00022490"/>
    </source>
</evidence>
<sequence length="279" mass="30216">MQEPAAAARVVRALTSDRHIRLSALDASPLWDGVRRGHPQLEADACAVLVQHLAGTLLLQARTFFSERLQILVRTSGRAKAVVSDAWPEGDIRGVLDPVPGKDGAWLEGPGLVQVMRSTAGAQPYMGNLEWVEGSLAKQFEAYLQQSEQVQASVDLWCDPATGEAGGLLVEPMPGCPPDRLQALIDALDGLEVVPLWERTPDFLCTWINRGPGSEVLGATDVRYHCRCSRESLLQALAGFGAERLADMFKEDLPVDVRCDYCGAEYRVARADIPAGGDA</sequence>
<dbReference type="InterPro" id="IPR000397">
    <property type="entry name" value="Heat_shock_Hsp33"/>
</dbReference>
<organism evidence="6 7">
    <name type="scientific">Mesoterricola sediminis</name>
    <dbReference type="NCBI Taxonomy" id="2927980"/>
    <lineage>
        <taxon>Bacteria</taxon>
        <taxon>Pseudomonadati</taxon>
        <taxon>Acidobacteriota</taxon>
        <taxon>Holophagae</taxon>
        <taxon>Holophagales</taxon>
        <taxon>Holophagaceae</taxon>
        <taxon>Mesoterricola</taxon>
    </lineage>
</organism>
<keyword evidence="4" id="KW-0143">Chaperone</keyword>
<keyword evidence="1" id="KW-0963">Cytoplasm</keyword>
<evidence type="ECO:0000256" key="4">
    <source>
        <dbReference type="ARBA" id="ARBA00023186"/>
    </source>
</evidence>
<accession>A0AA48KAT9</accession>
<dbReference type="Pfam" id="PF01430">
    <property type="entry name" value="HSP33"/>
    <property type="match status" value="1"/>
</dbReference>
<keyword evidence="3" id="KW-1015">Disulfide bond</keyword>
<evidence type="ECO:0000256" key="3">
    <source>
        <dbReference type="ARBA" id="ARBA00023157"/>
    </source>
</evidence>
<evidence type="ECO:0000313" key="6">
    <source>
        <dbReference type="EMBL" id="BDU75409.1"/>
    </source>
</evidence>
<reference evidence="6" key="1">
    <citation type="journal article" date="2023" name="Int. J. Syst. Evol. Microbiol.">
        <title>Mesoterricola silvestris gen. nov., sp. nov., Mesoterricola sediminis sp. nov., Geothrix oryzae sp. nov., Geothrix edaphica sp. nov., Geothrix rubra sp. nov., and Geothrix limicola sp. nov., six novel members of Acidobacteriota isolated from soils.</title>
        <authorList>
            <person name="Itoh H."/>
            <person name="Sugisawa Y."/>
            <person name="Mise K."/>
            <person name="Xu Z."/>
            <person name="Kuniyasu M."/>
            <person name="Ushijima N."/>
            <person name="Kawano K."/>
            <person name="Kobayashi E."/>
            <person name="Shiratori Y."/>
            <person name="Masuda Y."/>
            <person name="Senoo K."/>
        </authorList>
    </citation>
    <scope>NUCLEOTIDE SEQUENCE</scope>
    <source>
        <strain evidence="6">W786</strain>
    </source>
</reference>
<dbReference type="InterPro" id="IPR016154">
    <property type="entry name" value="Heat_shock_Hsp33_C"/>
</dbReference>
<dbReference type="InterPro" id="IPR016153">
    <property type="entry name" value="Heat_shock_Hsp33_N"/>
</dbReference>
<keyword evidence="5" id="KW-0676">Redox-active center</keyword>
<dbReference type="SUPFAM" id="SSF64397">
    <property type="entry name" value="Hsp33 domain"/>
    <property type="match status" value="1"/>
</dbReference>
<dbReference type="SUPFAM" id="SSF118352">
    <property type="entry name" value="HSP33 redox switch-like"/>
    <property type="match status" value="1"/>
</dbReference>
<dbReference type="GO" id="GO:0044183">
    <property type="term" value="F:protein folding chaperone"/>
    <property type="evidence" value="ECO:0007669"/>
    <property type="project" value="TreeGrafter"/>
</dbReference>
<dbReference type="GO" id="GO:0005737">
    <property type="term" value="C:cytoplasm"/>
    <property type="evidence" value="ECO:0007669"/>
    <property type="project" value="InterPro"/>
</dbReference>
<dbReference type="GO" id="GO:0042026">
    <property type="term" value="P:protein refolding"/>
    <property type="evidence" value="ECO:0007669"/>
    <property type="project" value="TreeGrafter"/>
</dbReference>
<evidence type="ECO:0000256" key="5">
    <source>
        <dbReference type="ARBA" id="ARBA00023284"/>
    </source>
</evidence>
<proteinExistence type="predicted"/>
<dbReference type="PANTHER" id="PTHR30111:SF1">
    <property type="entry name" value="33 KDA CHAPERONIN"/>
    <property type="match status" value="1"/>
</dbReference>
<gene>
    <name evidence="6" type="primary">hslO</name>
    <name evidence="6" type="ORF">METESE_03670</name>
</gene>
<dbReference type="GO" id="GO:0051082">
    <property type="term" value="F:unfolded protein binding"/>
    <property type="evidence" value="ECO:0007669"/>
    <property type="project" value="InterPro"/>
</dbReference>
<dbReference type="Gene3D" id="3.55.30.10">
    <property type="entry name" value="Hsp33 domain"/>
    <property type="match status" value="1"/>
</dbReference>
<keyword evidence="2" id="KW-0862">Zinc</keyword>
<dbReference type="Proteomes" id="UP001228113">
    <property type="component" value="Chromosome"/>
</dbReference>